<accession>A0A9D2MYH9</accession>
<name>A0A9D2MYH9_9FIRM</name>
<proteinExistence type="predicted"/>
<dbReference type="EMBL" id="DWWT01000003">
    <property type="protein sequence ID" value="HJC04786.1"/>
    <property type="molecule type" value="Genomic_DNA"/>
</dbReference>
<reference evidence="1" key="1">
    <citation type="journal article" date="2021" name="PeerJ">
        <title>Extensive microbial diversity within the chicken gut microbiome revealed by metagenomics and culture.</title>
        <authorList>
            <person name="Gilroy R."/>
            <person name="Ravi A."/>
            <person name="Getino M."/>
            <person name="Pursley I."/>
            <person name="Horton D.L."/>
            <person name="Alikhan N.F."/>
            <person name="Baker D."/>
            <person name="Gharbi K."/>
            <person name="Hall N."/>
            <person name="Watson M."/>
            <person name="Adriaenssens E.M."/>
            <person name="Foster-Nyarko E."/>
            <person name="Jarju S."/>
            <person name="Secka A."/>
            <person name="Antonio M."/>
            <person name="Oren A."/>
            <person name="Chaudhuri R.R."/>
            <person name="La Ragione R."/>
            <person name="Hildebrand F."/>
            <person name="Pallen M.J."/>
        </authorList>
    </citation>
    <scope>NUCLEOTIDE SEQUENCE</scope>
    <source>
        <strain evidence="1">CHK180-15479</strain>
    </source>
</reference>
<dbReference type="Proteomes" id="UP000823910">
    <property type="component" value="Unassembled WGS sequence"/>
</dbReference>
<dbReference type="AlphaFoldDB" id="A0A9D2MYH9"/>
<sequence>MKSKKINPRLLGFLLLLLMAAGTGIYYGITSGNREPVVVEGYVGGEKIGFIEDPEIQEILEEKYGIRMDYSKAGSLDMVTLNQEGEDYLFPSSQTALEYYREEWGEPRKSEIILNTPIVLYTHRMVADALAEKGIMEEADGVYYMDMEQMAQTIMEGTSWAEVGLPQLYGDVSIDTTDPVKSNSGNMFAGLLANALNGGQTVSEGQLSQVLPALTDIFARLGYMETSSADLFSQFLKMGVGAKPIIAGYESQLLEFSVEKPEDFAAIKDDIIMVYPSPTVWSTHVYIALTENGEMAVQGLLDPQVQELAWKNHGFRTNVYLAGSEAGTFQVEGLASDITRVMSMPDYGTMKQIIDSLQ</sequence>
<evidence type="ECO:0000313" key="2">
    <source>
        <dbReference type="Proteomes" id="UP000823910"/>
    </source>
</evidence>
<reference evidence="1" key="2">
    <citation type="submission" date="2021-04" db="EMBL/GenBank/DDBJ databases">
        <authorList>
            <person name="Gilroy R."/>
        </authorList>
    </citation>
    <scope>NUCLEOTIDE SEQUENCE</scope>
    <source>
        <strain evidence="1">CHK180-15479</strain>
    </source>
</reference>
<organism evidence="1 2">
    <name type="scientific">Candidatus Enterocloster excrementipullorum</name>
    <dbReference type="NCBI Taxonomy" id="2838559"/>
    <lineage>
        <taxon>Bacteria</taxon>
        <taxon>Bacillati</taxon>
        <taxon>Bacillota</taxon>
        <taxon>Clostridia</taxon>
        <taxon>Lachnospirales</taxon>
        <taxon>Lachnospiraceae</taxon>
        <taxon>Enterocloster</taxon>
    </lineage>
</organism>
<comment type="caution">
    <text evidence="1">The sequence shown here is derived from an EMBL/GenBank/DDBJ whole genome shotgun (WGS) entry which is preliminary data.</text>
</comment>
<evidence type="ECO:0000313" key="1">
    <source>
        <dbReference type="EMBL" id="HJC04786.1"/>
    </source>
</evidence>
<gene>
    <name evidence="1" type="ORF">H9704_01275</name>
</gene>
<protein>
    <submittedName>
        <fullName evidence="1">Uncharacterized protein</fullName>
    </submittedName>
</protein>